<keyword evidence="5 7" id="KW-1133">Transmembrane helix</keyword>
<evidence type="ECO:0008006" key="10">
    <source>
        <dbReference type="Google" id="ProtNLM"/>
    </source>
</evidence>
<feature type="transmembrane region" description="Helical" evidence="7">
    <location>
        <begin position="112"/>
        <end position="134"/>
    </location>
</feature>
<keyword evidence="9" id="KW-1185">Reference proteome</keyword>
<evidence type="ECO:0000256" key="5">
    <source>
        <dbReference type="ARBA" id="ARBA00022989"/>
    </source>
</evidence>
<feature type="transmembrane region" description="Helical" evidence="7">
    <location>
        <begin position="284"/>
        <end position="303"/>
    </location>
</feature>
<evidence type="ECO:0000313" key="8">
    <source>
        <dbReference type="EMBL" id="KAL0632555.1"/>
    </source>
</evidence>
<evidence type="ECO:0000256" key="6">
    <source>
        <dbReference type="ARBA" id="ARBA00023136"/>
    </source>
</evidence>
<evidence type="ECO:0000256" key="1">
    <source>
        <dbReference type="ARBA" id="ARBA00004141"/>
    </source>
</evidence>
<accession>A0ABR3G9H4</accession>
<dbReference type="PRINTS" id="PR01130">
    <property type="entry name" value="DERENTRNSPRT"/>
</dbReference>
<dbReference type="InterPro" id="IPR002259">
    <property type="entry name" value="Eqnu_transpt"/>
</dbReference>
<evidence type="ECO:0000256" key="7">
    <source>
        <dbReference type="SAM" id="Phobius"/>
    </source>
</evidence>
<dbReference type="InterPro" id="IPR036259">
    <property type="entry name" value="MFS_trans_sf"/>
</dbReference>
<name>A0ABR3G9H4_9PEZI</name>
<feature type="transmembrane region" description="Helical" evidence="7">
    <location>
        <begin position="40"/>
        <end position="60"/>
    </location>
</feature>
<sequence length="445" mass="48565">MERVRAWLGESQAYEALDDDPDDPTSPEERARTLGKTSKFEYVIFLLLGCAMLWSWNMFMACATYFQRRFAGDDFLLNNFQSLILASATLTNLTSAWYLSFRQDNANYPARICMSLIMNIVLSTILALSTIFFIMGPGSYIFVVLGCVLLSSWSTGLSQNGVFAYVNTFGGSCMQAVMTGQGIAGVLPAIAQIASVLLVPASNDLTASPKSAFIYFLTATFVSGACLFLFLGLLARQRTSTVTKIDTEAETHDLDASPDTTAAPNPRKSVSLWRLLSKLKYHSFSIWFCFFVTMAFPVFTQAITSVRSPVLNPPRFFSPDVFIPFGFLIWNLGDLLGRVLCGFERFQLTQPKLLALCSLARVAFIPLYFMCNVKGNGAVVESDLFYWAVGLTFGMTSGWVGSNAMMAAPACVDEGEREASGGFMGLCLVAGLASGSMASFLVLGA</sequence>
<evidence type="ECO:0000256" key="4">
    <source>
        <dbReference type="ARBA" id="ARBA00022692"/>
    </source>
</evidence>
<feature type="transmembrane region" description="Helical" evidence="7">
    <location>
        <begin position="353"/>
        <end position="369"/>
    </location>
</feature>
<keyword evidence="6 7" id="KW-0472">Membrane</keyword>
<evidence type="ECO:0000256" key="2">
    <source>
        <dbReference type="ARBA" id="ARBA00007965"/>
    </source>
</evidence>
<feature type="transmembrane region" description="Helical" evidence="7">
    <location>
        <begin position="80"/>
        <end position="100"/>
    </location>
</feature>
<dbReference type="PIRSF" id="PIRSF016379">
    <property type="entry name" value="ENT"/>
    <property type="match status" value="1"/>
</dbReference>
<protein>
    <recommendedName>
        <fullName evidence="10">Nucleoside transporter</fullName>
    </recommendedName>
</protein>
<dbReference type="PANTHER" id="PTHR10332:SF88">
    <property type="entry name" value="EQUILIBRATIVE NUCLEOSIDE TRANSPORTER 1, ISOFORM A"/>
    <property type="match status" value="1"/>
</dbReference>
<organism evidence="8 9">
    <name type="scientific">Discina gigas</name>
    <dbReference type="NCBI Taxonomy" id="1032678"/>
    <lineage>
        <taxon>Eukaryota</taxon>
        <taxon>Fungi</taxon>
        <taxon>Dikarya</taxon>
        <taxon>Ascomycota</taxon>
        <taxon>Pezizomycotina</taxon>
        <taxon>Pezizomycetes</taxon>
        <taxon>Pezizales</taxon>
        <taxon>Discinaceae</taxon>
        <taxon>Discina</taxon>
    </lineage>
</organism>
<dbReference type="PANTHER" id="PTHR10332">
    <property type="entry name" value="EQUILIBRATIVE NUCLEOSIDE TRANSPORTER"/>
    <property type="match status" value="1"/>
</dbReference>
<keyword evidence="4 7" id="KW-0812">Transmembrane</keyword>
<feature type="transmembrane region" description="Helical" evidence="7">
    <location>
        <begin position="213"/>
        <end position="235"/>
    </location>
</feature>
<comment type="subcellular location">
    <subcellularLocation>
        <location evidence="1">Membrane</location>
        <topology evidence="1">Multi-pass membrane protein</topology>
    </subcellularLocation>
</comment>
<dbReference type="EMBL" id="JBBBZM010000162">
    <property type="protein sequence ID" value="KAL0632555.1"/>
    <property type="molecule type" value="Genomic_DNA"/>
</dbReference>
<comment type="similarity">
    <text evidence="2">Belongs to the SLC29A/ENT transporter (TC 2.A.57) family.</text>
</comment>
<gene>
    <name evidence="8" type="ORF">Q9L58_008532</name>
</gene>
<comment type="caution">
    <text evidence="8">The sequence shown here is derived from an EMBL/GenBank/DDBJ whole genome shotgun (WGS) entry which is preliminary data.</text>
</comment>
<feature type="transmembrane region" description="Helical" evidence="7">
    <location>
        <begin position="323"/>
        <end position="341"/>
    </location>
</feature>
<feature type="transmembrane region" description="Helical" evidence="7">
    <location>
        <begin position="384"/>
        <end position="402"/>
    </location>
</feature>
<keyword evidence="3" id="KW-0813">Transport</keyword>
<dbReference type="SUPFAM" id="SSF103473">
    <property type="entry name" value="MFS general substrate transporter"/>
    <property type="match status" value="1"/>
</dbReference>
<reference evidence="8 9" key="1">
    <citation type="submission" date="2024-02" db="EMBL/GenBank/DDBJ databases">
        <title>Discinaceae phylogenomics.</title>
        <authorList>
            <person name="Dirks A.C."/>
            <person name="James T.Y."/>
        </authorList>
    </citation>
    <scope>NUCLEOTIDE SEQUENCE [LARGE SCALE GENOMIC DNA]</scope>
    <source>
        <strain evidence="8 9">ACD0624</strain>
    </source>
</reference>
<dbReference type="Pfam" id="PF01733">
    <property type="entry name" value="Nucleoside_tran"/>
    <property type="match status" value="1"/>
</dbReference>
<feature type="transmembrane region" description="Helical" evidence="7">
    <location>
        <begin position="423"/>
        <end position="443"/>
    </location>
</feature>
<evidence type="ECO:0000256" key="3">
    <source>
        <dbReference type="ARBA" id="ARBA00022448"/>
    </source>
</evidence>
<evidence type="ECO:0000313" key="9">
    <source>
        <dbReference type="Proteomes" id="UP001447188"/>
    </source>
</evidence>
<feature type="transmembrane region" description="Helical" evidence="7">
    <location>
        <begin position="140"/>
        <end position="166"/>
    </location>
</feature>
<feature type="transmembrane region" description="Helical" evidence="7">
    <location>
        <begin position="178"/>
        <end position="201"/>
    </location>
</feature>
<dbReference type="Proteomes" id="UP001447188">
    <property type="component" value="Unassembled WGS sequence"/>
</dbReference>
<proteinExistence type="inferred from homology"/>